<dbReference type="InterPro" id="IPR003646">
    <property type="entry name" value="SH3-like_bac-type"/>
</dbReference>
<accession>A0A6B1DV97</accession>
<proteinExistence type="predicted"/>
<feature type="domain" description="SH3b" evidence="1">
    <location>
        <begin position="126"/>
        <end position="175"/>
    </location>
</feature>
<evidence type="ECO:0000259" key="1">
    <source>
        <dbReference type="Pfam" id="PF08239"/>
    </source>
</evidence>
<dbReference type="SUPFAM" id="SSF55486">
    <property type="entry name" value="Metalloproteases ('zincins'), catalytic domain"/>
    <property type="match status" value="1"/>
</dbReference>
<dbReference type="AlphaFoldDB" id="A0A6B1DV97"/>
<protein>
    <submittedName>
        <fullName evidence="2">SH3 domain-containing protein</fullName>
    </submittedName>
</protein>
<gene>
    <name evidence="2" type="ORF">F4Y08_11485</name>
</gene>
<dbReference type="GO" id="GO:0008237">
    <property type="term" value="F:metallopeptidase activity"/>
    <property type="evidence" value="ECO:0007669"/>
    <property type="project" value="InterPro"/>
</dbReference>
<sequence>MDCASELQYVLRGSIPATFNYSSRELAPGLQVCVLAQSGGGAGWSLLKLETETGEVGWIMSRHVGTWQAYLASLDPSLPTPTATARPVHSPTPMPIARATPIIRAPSTPTAVPCTRAWGTHAAGYRVRLGPGTGHAHTGRYVLAGQPVCVLRHDRGWVLVRLADGATGWVHGAGISTPAAVAAAPPPAAIAEPAVAPRQATITATGIVIRNHDYAFAVDIPAGWTQEQAHVADAEWVGEGSLRLRSHPHPDGMALDRLARTIRANLRSDWPYALVFEIDSFEKQEVAGQDRYVLKYRVRERPGACLLDVEEVIMVGGSQLGPARAFRAQHRMCAWEEAESTRRSLLDSLSVVAVPSYYAQFLQSGGIWIKAPGQVDPRALHAAADRVELMLARVRHGIPDCLADAGAELAIYPGDSHVTALPEFAKLKGQLDEVGDPYDTYFGLGGIPGQPVSGTPEDNLLALLDDGDIWSDVTIHEFAHLIQNLCFTPAEHVQIDALYDRTKRLGRFEDTYAMLNVEEFFAVFTTVYFNASWRLSDFGLRGNWGRVDLRHREPEIFAFMESIFNAD</sequence>
<dbReference type="Gene3D" id="3.40.390.10">
    <property type="entry name" value="Collagenase (Catalytic Domain)"/>
    <property type="match status" value="1"/>
</dbReference>
<evidence type="ECO:0000313" key="2">
    <source>
        <dbReference type="EMBL" id="MYD90936.1"/>
    </source>
</evidence>
<comment type="caution">
    <text evidence="2">The sequence shown here is derived from an EMBL/GenBank/DDBJ whole genome shotgun (WGS) entry which is preliminary data.</text>
</comment>
<name>A0A6B1DV97_9CHLR</name>
<reference evidence="2" key="1">
    <citation type="submission" date="2019-09" db="EMBL/GenBank/DDBJ databases">
        <title>Characterisation of the sponge microbiome using genome-centric metagenomics.</title>
        <authorList>
            <person name="Engelberts J.P."/>
            <person name="Robbins S.J."/>
            <person name="De Goeij J.M."/>
            <person name="Aranda M."/>
            <person name="Bell S.C."/>
            <person name="Webster N.S."/>
        </authorList>
    </citation>
    <scope>NUCLEOTIDE SEQUENCE</scope>
    <source>
        <strain evidence="2">SB0662_bin_9</strain>
    </source>
</reference>
<dbReference type="EMBL" id="VXPY01000082">
    <property type="protein sequence ID" value="MYD90936.1"/>
    <property type="molecule type" value="Genomic_DNA"/>
</dbReference>
<dbReference type="InterPro" id="IPR024079">
    <property type="entry name" value="MetalloPept_cat_dom_sf"/>
</dbReference>
<dbReference type="Pfam" id="PF08239">
    <property type="entry name" value="SH3_3"/>
    <property type="match status" value="1"/>
</dbReference>
<dbReference type="Gene3D" id="2.30.30.40">
    <property type="entry name" value="SH3 Domains"/>
    <property type="match status" value="1"/>
</dbReference>
<organism evidence="2">
    <name type="scientific">Caldilineaceae bacterium SB0662_bin_9</name>
    <dbReference type="NCBI Taxonomy" id="2605258"/>
    <lineage>
        <taxon>Bacteria</taxon>
        <taxon>Bacillati</taxon>
        <taxon>Chloroflexota</taxon>
        <taxon>Caldilineae</taxon>
        <taxon>Caldilineales</taxon>
        <taxon>Caldilineaceae</taxon>
    </lineage>
</organism>